<feature type="region of interest" description="Disordered" evidence="4">
    <location>
        <begin position="1000"/>
        <end position="1028"/>
    </location>
</feature>
<organism evidence="6 7">
    <name type="scientific">Achlya hypogyna</name>
    <name type="common">Oomycete</name>
    <name type="synonym">Protoachlya hypogyna</name>
    <dbReference type="NCBI Taxonomy" id="1202772"/>
    <lineage>
        <taxon>Eukaryota</taxon>
        <taxon>Sar</taxon>
        <taxon>Stramenopiles</taxon>
        <taxon>Oomycota</taxon>
        <taxon>Saprolegniomycetes</taxon>
        <taxon>Saprolegniales</taxon>
        <taxon>Achlyaceae</taxon>
        <taxon>Achlya</taxon>
    </lineage>
</organism>
<dbReference type="InterPro" id="IPR019775">
    <property type="entry name" value="WD40_repeat_CS"/>
</dbReference>
<feature type="repeat" description="WD" evidence="3">
    <location>
        <begin position="671"/>
        <end position="712"/>
    </location>
</feature>
<evidence type="ECO:0000256" key="3">
    <source>
        <dbReference type="PROSITE-ProRule" id="PRU00221"/>
    </source>
</evidence>
<evidence type="ECO:0000256" key="2">
    <source>
        <dbReference type="ARBA" id="ARBA00022737"/>
    </source>
</evidence>
<proteinExistence type="predicted"/>
<feature type="region of interest" description="Disordered" evidence="4">
    <location>
        <begin position="234"/>
        <end position="285"/>
    </location>
</feature>
<dbReference type="Pfam" id="PF05018">
    <property type="entry name" value="CFA20_dom"/>
    <property type="match status" value="1"/>
</dbReference>
<dbReference type="SUPFAM" id="SSF50978">
    <property type="entry name" value="WD40 repeat-like"/>
    <property type="match status" value="3"/>
</dbReference>
<feature type="domain" description="CFA20" evidence="5">
    <location>
        <begin position="2"/>
        <end position="186"/>
    </location>
</feature>
<dbReference type="STRING" id="1202772.A0A1V9YPV8"/>
<gene>
    <name evidence="6" type="ORF">ACHHYP_08113</name>
</gene>
<feature type="compositionally biased region" description="Acidic residues" evidence="4">
    <location>
        <begin position="1004"/>
        <end position="1016"/>
    </location>
</feature>
<keyword evidence="2" id="KW-0677">Repeat</keyword>
<name>A0A1V9YPV8_ACHHY</name>
<dbReference type="SMART" id="SM00320">
    <property type="entry name" value="WD40"/>
    <property type="match status" value="9"/>
</dbReference>
<dbReference type="InterPro" id="IPR001680">
    <property type="entry name" value="WD40_rpt"/>
</dbReference>
<dbReference type="InterPro" id="IPR007714">
    <property type="entry name" value="CFA20_dom"/>
</dbReference>
<dbReference type="OrthoDB" id="6252103at2759"/>
<dbReference type="EMBL" id="JNBR01001425">
    <property type="protein sequence ID" value="OQR87720.1"/>
    <property type="molecule type" value="Genomic_DNA"/>
</dbReference>
<dbReference type="InterPro" id="IPR011044">
    <property type="entry name" value="Quino_amine_DH_bsu"/>
</dbReference>
<evidence type="ECO:0000313" key="7">
    <source>
        <dbReference type="Proteomes" id="UP000243579"/>
    </source>
</evidence>
<evidence type="ECO:0000313" key="6">
    <source>
        <dbReference type="EMBL" id="OQR87720.1"/>
    </source>
</evidence>
<accession>A0A1V9YPV8</accession>
<protein>
    <submittedName>
        <fullName evidence="6">WD repeat-containing protein 90</fullName>
    </submittedName>
</protein>
<dbReference type="PROSITE" id="PS50294">
    <property type="entry name" value="WD_REPEATS_REGION"/>
    <property type="match status" value="1"/>
</dbReference>
<sequence length="1706" mass="184326">MPAPAWQHPYADVFKLMSAGTVSFSLRGDVTEMLDKTIRRKVFSLRGKVAASNHISAPAESTTESLLLTGRYVYVQLRRAPGESATFHLEILTQKRSVLRISFSTIYTAVRSMGVNLRVPLVLSDKWTVLAIDMHRVLAWHTCVAYNREGYACVKSLQICCSMNIRGVFTSDIIYMPETLPKGMELPLLKTPGNVISDAWNTVYDWVWLPEPQSNQPPVDNDKPRSGQAIPAKLVPKASDEAESLREPISVKVTPPSSPSCGLLHEQSTTAPSSPAKVPPPQPYESLALSKLDHEAQLQTHRSTVLQKADLILKRAGLHRPPAATAATPASPKLYYSPSKYGPRIVPHANAIWPERVLTLDRVIGLSRHCGAVWCQHTKSFVYASDATIVVAERVGSDQLHESFLFGHSAPVALVTFVPATGLLVSVEDGPSPSVRFWSVSKLAQVGWLRGHPNGVSALAVSRSGSLLCLVGKDAHHRTQLLVYDVSSRAPSFPVVAKQTSDFAISRIYFSTYEPERLVSCGRENIRFWRLKGGHLPGCPVVLHEYARDNTFTAVAFDPVAAHGRPLYVASTQGTLFVLDYDSMVLTCVYKLHDGAIASLAVNAGFCVTGSRDGLLRVWPLDFSDFYLEARHDHSVESVDLSGDGMQVLAVCANGTIGVLDVPSQQYAIVLRSHTAEITALALSPSNSTVVSVGKDHSIRVWDVATGLQTYEFKTEVSVGTCIAHHPTADKIAVGFASGVVRLLDIPTMTILETYQQHTGAVLDVHFGLQSAYSSGADRQICCYQSHSSTVHSVRGSFLVAHGRFCIDAALQCIAIGADDGAAIDLVDMFSLRSRRRLTHADGKGIPMALSVLTFVRHEHVLALLAASHRLLLFSPTTGAVVQTWASVCDGPLGDLTLSPLGRYVIAGRTDTAVLKVILLEHPHQLRLTQTCPGQSAGTRQVVVSTDGRTVVSCGAGAALLIWGFNGYEDDLRAEGTESAADDVDEAALFEIHHKTDNQLDIGLDSDDEGDEDEPNELVPTPTQRPQRRAIAKGDLPKVIPRASQTWAVREQRRTGFNLAAAPAVTWSAKHGVLLRASGSAVLVDEIAPGRQHCLEHHREGNEVAGVLLSPSQDRAVSWAGSCLCFFDVCDVACATATTIKLPVPNFEIVAVAFAETDNRVWCVARTTDASAALYVVDGDSAVLAEATELVSSARQLLWIGGTRVDAVTTSPLQGWKFNAASALIERVPLSAEITLLATATTFSDGYLLGWSVADGKLHFVDTTRNMILCSVALHHVKHQSPVHIGWVRGRCVVVATERAPCLWVYALSGRPDWEAIARDGLRLVSRVNADVESNVLRLDAPVISASWYGDGFGVVVTASGTVWAIEPDAMTKSVLKLSDARTISALGRLPTEQVATLSGTSLRVWDANSLREVCTHLSIDTSCEPSAFAASEYGCVVGYSNGVLAIFKYRDGVWGPNHTCTPWAMESDGARTKLAQRRCTSDVGIDILTFLRGTSVVLVGNSTGHLVVLSLDTLATQWVSLPFGAEELQTLRSQNGVQVGGRLVHCSGASEAVVIVWTAQSEKSHLSIYTGGGSVLQDAWKLPQVAPEAAWAVLSPHHDSVVFYPTLAGLEGRCFQRRQVTWQCTLTPPPTTGLLVGAHLFMSSPDGMQLIDLREMTLSSLSAPSAFVSAVAESKVCLLDGVLYIAHGNRLYQLRLESTECSFGS</sequence>
<dbReference type="PROSITE" id="PS50082">
    <property type="entry name" value="WD_REPEATS_2"/>
    <property type="match status" value="2"/>
</dbReference>
<feature type="repeat" description="WD" evidence="3">
    <location>
        <begin position="590"/>
        <end position="619"/>
    </location>
</feature>
<dbReference type="PANTHER" id="PTHR13720">
    <property type="entry name" value="WD-40 REPEAT PROTEIN"/>
    <property type="match status" value="1"/>
</dbReference>
<dbReference type="InterPro" id="IPR050630">
    <property type="entry name" value="WD_repeat_EMAP"/>
</dbReference>
<evidence type="ECO:0000256" key="1">
    <source>
        <dbReference type="ARBA" id="ARBA00022574"/>
    </source>
</evidence>
<keyword evidence="7" id="KW-1185">Reference proteome</keyword>
<dbReference type="InterPro" id="IPR015943">
    <property type="entry name" value="WD40/YVTN_repeat-like_dom_sf"/>
</dbReference>
<dbReference type="Proteomes" id="UP000243579">
    <property type="component" value="Unassembled WGS sequence"/>
</dbReference>
<dbReference type="Pfam" id="PF00400">
    <property type="entry name" value="WD40"/>
    <property type="match status" value="1"/>
</dbReference>
<evidence type="ECO:0000259" key="5">
    <source>
        <dbReference type="Pfam" id="PF05018"/>
    </source>
</evidence>
<comment type="caution">
    <text evidence="6">The sequence shown here is derived from an EMBL/GenBank/DDBJ whole genome shotgun (WGS) entry which is preliminary data.</text>
</comment>
<dbReference type="GO" id="GO:0005929">
    <property type="term" value="C:cilium"/>
    <property type="evidence" value="ECO:0007669"/>
    <property type="project" value="UniProtKB-ARBA"/>
</dbReference>
<dbReference type="InterPro" id="IPR036322">
    <property type="entry name" value="WD40_repeat_dom_sf"/>
</dbReference>
<dbReference type="PROSITE" id="PS00678">
    <property type="entry name" value="WD_REPEATS_1"/>
    <property type="match status" value="1"/>
</dbReference>
<evidence type="ECO:0000256" key="4">
    <source>
        <dbReference type="SAM" id="MobiDB-lite"/>
    </source>
</evidence>
<dbReference type="Gene3D" id="2.130.10.10">
    <property type="entry name" value="YVTN repeat-like/Quinoprotein amine dehydrogenase"/>
    <property type="match status" value="4"/>
</dbReference>
<reference evidence="6 7" key="1">
    <citation type="journal article" date="2014" name="Genome Biol. Evol.">
        <title>The secreted proteins of Achlya hypogyna and Thraustotheca clavata identify the ancestral oomycete secretome and reveal gene acquisitions by horizontal gene transfer.</title>
        <authorList>
            <person name="Misner I."/>
            <person name="Blouin N."/>
            <person name="Leonard G."/>
            <person name="Richards T.A."/>
            <person name="Lane C.E."/>
        </authorList>
    </citation>
    <scope>NUCLEOTIDE SEQUENCE [LARGE SCALE GENOMIC DNA]</scope>
    <source>
        <strain evidence="6 7">ATCC 48635</strain>
    </source>
</reference>
<dbReference type="SUPFAM" id="SSF50969">
    <property type="entry name" value="YVTN repeat-like/Quinoprotein amine dehydrogenase"/>
    <property type="match status" value="1"/>
</dbReference>
<dbReference type="PANTHER" id="PTHR13720:SF24">
    <property type="entry name" value="WD REPEAT-CONTAINING PROTEIN 90"/>
    <property type="match status" value="1"/>
</dbReference>
<keyword evidence="1 3" id="KW-0853">WD repeat</keyword>
<dbReference type="SUPFAM" id="SSF82171">
    <property type="entry name" value="DPP6 N-terminal domain-like"/>
    <property type="match status" value="1"/>
</dbReference>